<dbReference type="InterPro" id="IPR000577">
    <property type="entry name" value="Carb_kinase_FGGY"/>
</dbReference>
<sequence>MASNCENFLLSVDNGGTYIKATLIDLHGNQVGIAKHFNKMLHDCDGYAEYDLEDLWQTNCRCIREVLLQTGVSPEQIACVGFAGQGKGVYPVDENGRPFMRAISSSDTRSYKYGQIWLQNGVSQSLYPKLYQNATASQPACILAWLKDHQPENYRRIRWVFSMKDYLLFRMTGNATAGKGSQSGTCLVNLNTGEYDEELLSAYGIPEIREKLAPMVWDTEICGEVRPEASELCGLNVGTPVSAGMFDVDASAIAMGVIDSSSIFTIAGTNGVSGYIDSKPVTNGSIALNSLYSLPGTYLIEEGSPASAGALEWVLDVLFDRKREDSAIYDQINSMVESLSPAQTNLVFLPYLTGSSESPISRGGWIGLRPEHTRAHMLRAVYEGVAFVHAIRIGRLLQNREKPQCVRMAGGATNSKPWVQMFADVLNLPVEACAREEMGAKGVAICSSVAAGLYPDIRTAVDAMKSPRRLVLPRPEVVPEYAEKFQIFQSVADKMHAIWPEFLHE</sequence>
<dbReference type="PROSITE" id="PS00445">
    <property type="entry name" value="FGGY_KINASES_2"/>
    <property type="match status" value="1"/>
</dbReference>
<evidence type="ECO:0000313" key="7">
    <source>
        <dbReference type="EMBL" id="HIU33676.1"/>
    </source>
</evidence>
<evidence type="ECO:0000313" key="8">
    <source>
        <dbReference type="Proteomes" id="UP000824072"/>
    </source>
</evidence>
<reference evidence="7" key="2">
    <citation type="journal article" date="2021" name="PeerJ">
        <title>Extensive microbial diversity within the chicken gut microbiome revealed by metagenomics and culture.</title>
        <authorList>
            <person name="Gilroy R."/>
            <person name="Ravi A."/>
            <person name="Getino M."/>
            <person name="Pursley I."/>
            <person name="Horton D.L."/>
            <person name="Alikhan N.F."/>
            <person name="Baker D."/>
            <person name="Gharbi K."/>
            <person name="Hall N."/>
            <person name="Watson M."/>
            <person name="Adriaenssens E.M."/>
            <person name="Foster-Nyarko E."/>
            <person name="Jarju S."/>
            <person name="Secka A."/>
            <person name="Antonio M."/>
            <person name="Oren A."/>
            <person name="Chaudhuri R.R."/>
            <person name="La Ragione R."/>
            <person name="Hildebrand F."/>
            <person name="Pallen M.J."/>
        </authorList>
    </citation>
    <scope>NUCLEOTIDE SEQUENCE</scope>
    <source>
        <strain evidence="7">ChiHcec3-11533</strain>
    </source>
</reference>
<gene>
    <name evidence="7" type="ORF">IAB02_03850</name>
</gene>
<dbReference type="GO" id="GO:0016301">
    <property type="term" value="F:kinase activity"/>
    <property type="evidence" value="ECO:0007669"/>
    <property type="project" value="UniProtKB-KW"/>
</dbReference>
<protein>
    <submittedName>
        <fullName evidence="7">Carbohydrate kinase</fullName>
    </submittedName>
</protein>
<dbReference type="Gene3D" id="3.30.420.40">
    <property type="match status" value="2"/>
</dbReference>
<accession>A0A9D1IBM2</accession>
<evidence type="ECO:0000259" key="6">
    <source>
        <dbReference type="Pfam" id="PF02782"/>
    </source>
</evidence>
<dbReference type="PIRSF" id="PIRSF000538">
    <property type="entry name" value="GlpK"/>
    <property type="match status" value="1"/>
</dbReference>
<organism evidence="7 8">
    <name type="scientific">Candidatus Pullichristensenella excrementigallinarum</name>
    <dbReference type="NCBI Taxonomy" id="2840907"/>
    <lineage>
        <taxon>Bacteria</taxon>
        <taxon>Bacillati</taxon>
        <taxon>Bacillota</taxon>
        <taxon>Clostridia</taxon>
        <taxon>Candidatus Pullichristensenella</taxon>
    </lineage>
</organism>
<evidence type="ECO:0000256" key="3">
    <source>
        <dbReference type="ARBA" id="ARBA00022777"/>
    </source>
</evidence>
<dbReference type="SUPFAM" id="SSF53067">
    <property type="entry name" value="Actin-like ATPase domain"/>
    <property type="match status" value="2"/>
</dbReference>
<evidence type="ECO:0000256" key="2">
    <source>
        <dbReference type="ARBA" id="ARBA00022679"/>
    </source>
</evidence>
<evidence type="ECO:0000256" key="1">
    <source>
        <dbReference type="ARBA" id="ARBA00009156"/>
    </source>
</evidence>
<dbReference type="InterPro" id="IPR043129">
    <property type="entry name" value="ATPase_NBD"/>
</dbReference>
<dbReference type="GO" id="GO:0016773">
    <property type="term" value="F:phosphotransferase activity, alcohol group as acceptor"/>
    <property type="evidence" value="ECO:0007669"/>
    <property type="project" value="InterPro"/>
</dbReference>
<dbReference type="Pfam" id="PF00370">
    <property type="entry name" value="FGGY_N"/>
    <property type="match status" value="1"/>
</dbReference>
<comment type="caution">
    <text evidence="7">The sequence shown here is derived from an EMBL/GenBank/DDBJ whole genome shotgun (WGS) entry which is preliminary data.</text>
</comment>
<name>A0A9D1IBM2_9FIRM</name>
<dbReference type="Proteomes" id="UP000824072">
    <property type="component" value="Unassembled WGS sequence"/>
</dbReference>
<dbReference type="InterPro" id="IPR050406">
    <property type="entry name" value="FGGY_Carb_Kinase"/>
</dbReference>
<dbReference type="GO" id="GO:0005975">
    <property type="term" value="P:carbohydrate metabolic process"/>
    <property type="evidence" value="ECO:0007669"/>
    <property type="project" value="InterPro"/>
</dbReference>
<reference evidence="7" key="1">
    <citation type="submission" date="2020-10" db="EMBL/GenBank/DDBJ databases">
        <authorList>
            <person name="Gilroy R."/>
        </authorList>
    </citation>
    <scope>NUCLEOTIDE SEQUENCE</scope>
    <source>
        <strain evidence="7">ChiHcec3-11533</strain>
    </source>
</reference>
<dbReference type="Pfam" id="PF02782">
    <property type="entry name" value="FGGY_C"/>
    <property type="match status" value="1"/>
</dbReference>
<proteinExistence type="inferred from homology"/>
<dbReference type="AlphaFoldDB" id="A0A9D1IBM2"/>
<dbReference type="PANTHER" id="PTHR43095">
    <property type="entry name" value="SUGAR KINASE"/>
    <property type="match status" value="1"/>
</dbReference>
<dbReference type="PANTHER" id="PTHR43095:SF3">
    <property type="entry name" value="L-XYLULOSE_3-KETO-L-GULONATE KINASE"/>
    <property type="match status" value="1"/>
</dbReference>
<feature type="domain" description="Carbohydrate kinase FGGY N-terminal" evidence="5">
    <location>
        <begin position="9"/>
        <end position="253"/>
    </location>
</feature>
<comment type="similarity">
    <text evidence="1 4">Belongs to the FGGY kinase family.</text>
</comment>
<evidence type="ECO:0000259" key="5">
    <source>
        <dbReference type="Pfam" id="PF00370"/>
    </source>
</evidence>
<keyword evidence="3 4" id="KW-0418">Kinase</keyword>
<dbReference type="EMBL" id="DVMU01000085">
    <property type="protein sequence ID" value="HIU33676.1"/>
    <property type="molecule type" value="Genomic_DNA"/>
</dbReference>
<keyword evidence="2 4" id="KW-0808">Transferase</keyword>
<dbReference type="InterPro" id="IPR018483">
    <property type="entry name" value="Carb_kinase_FGGY_CS"/>
</dbReference>
<feature type="domain" description="Carbohydrate kinase FGGY C-terminal" evidence="6">
    <location>
        <begin position="266"/>
        <end position="451"/>
    </location>
</feature>
<dbReference type="CDD" id="cd07802">
    <property type="entry name" value="ASKHA_NBD_FGGY_EcLyxK-like"/>
    <property type="match status" value="1"/>
</dbReference>
<evidence type="ECO:0000256" key="4">
    <source>
        <dbReference type="RuleBase" id="RU003733"/>
    </source>
</evidence>
<dbReference type="InterPro" id="IPR018485">
    <property type="entry name" value="FGGY_C"/>
</dbReference>
<dbReference type="InterPro" id="IPR018484">
    <property type="entry name" value="FGGY_N"/>
</dbReference>